<evidence type="ECO:0000313" key="1">
    <source>
        <dbReference type="EMBL" id="EHR49391.1"/>
    </source>
</evidence>
<dbReference type="AlphaFoldDB" id="H5WWA9"/>
<reference evidence="1 2" key="1">
    <citation type="journal article" date="2012" name="Stand. Genomic Sci.">
        <title>Genome sequence of the ocean sediment bacterium Saccharomonospora marina type strain (XMU15(T)).</title>
        <authorList>
            <person name="Klenk H.P."/>
            <person name="Lu M."/>
            <person name="Lucas S."/>
            <person name="Lapidus A."/>
            <person name="Copeland A."/>
            <person name="Pitluck S."/>
            <person name="Goodwin L.A."/>
            <person name="Han C."/>
            <person name="Tapia R."/>
            <person name="Brambilla E.M."/>
            <person name="Potter G."/>
            <person name="Land M."/>
            <person name="Ivanova N."/>
            <person name="Rohde M."/>
            <person name="Goker M."/>
            <person name="Detter J.C."/>
            <person name="Li W.J."/>
            <person name="Kyrpides N.C."/>
            <person name="Woyke T."/>
        </authorList>
    </citation>
    <scope>NUCLEOTIDE SEQUENCE [LARGE SCALE GENOMIC DNA]</scope>
    <source>
        <strain evidence="1 2">XMU15</strain>
    </source>
</reference>
<evidence type="ECO:0000313" key="2">
    <source>
        <dbReference type="Proteomes" id="UP000004926"/>
    </source>
</evidence>
<keyword evidence="2" id="KW-1185">Reference proteome</keyword>
<name>H5WWA9_9PSEU</name>
<dbReference type="OrthoDB" id="5195210at2"/>
<protein>
    <submittedName>
        <fullName evidence="1">Uncharacterized protein</fullName>
    </submittedName>
</protein>
<sequence length="85" mass="9227">MGASLERIRESMNAKPTPKDKGLVLELRLVAYDNGLIELDGIPINVKDKSGSADAAQGWLGAASVALETINEFRRQFNARQKQSG</sequence>
<gene>
    <name evidence="1" type="ORF">SacmaDRAFT_1107</name>
</gene>
<accession>H5WWA9</accession>
<organism evidence="1 2">
    <name type="scientific">Saccharomonospora marina XMU15</name>
    <dbReference type="NCBI Taxonomy" id="882083"/>
    <lineage>
        <taxon>Bacteria</taxon>
        <taxon>Bacillati</taxon>
        <taxon>Actinomycetota</taxon>
        <taxon>Actinomycetes</taxon>
        <taxon>Pseudonocardiales</taxon>
        <taxon>Pseudonocardiaceae</taxon>
        <taxon>Saccharomonospora</taxon>
    </lineage>
</organism>
<proteinExistence type="predicted"/>
<dbReference type="EMBL" id="CM001439">
    <property type="protein sequence ID" value="EHR49391.1"/>
    <property type="molecule type" value="Genomic_DNA"/>
</dbReference>
<dbReference type="Proteomes" id="UP000004926">
    <property type="component" value="Chromosome"/>
</dbReference>
<dbReference type="RefSeq" id="WP_009152777.1">
    <property type="nucleotide sequence ID" value="NZ_CM001439.1"/>
</dbReference>
<dbReference type="HOGENOM" id="CLU_2510706_0_0_11"/>